<accession>A0A8J2TZM1</accession>
<dbReference type="Gene3D" id="3.40.720.10">
    <property type="entry name" value="Alkaline Phosphatase, subunit A"/>
    <property type="match status" value="2"/>
</dbReference>
<feature type="binding site" evidence="8">
    <location>
        <position position="347"/>
    </location>
    <ligand>
        <name>Mg(2+)</name>
        <dbReference type="ChEBI" id="CHEBI:18420"/>
    </ligand>
</feature>
<evidence type="ECO:0000256" key="3">
    <source>
        <dbReference type="ARBA" id="ARBA00022723"/>
    </source>
</evidence>
<keyword evidence="3 8" id="KW-0479">Metal-binding</keyword>
<dbReference type="RefSeq" id="WP_188551206.1">
    <property type="nucleotide sequence ID" value="NZ_BMFY01000011.1"/>
</dbReference>
<proteinExistence type="inferred from homology"/>
<keyword evidence="5 8" id="KW-0862">Zinc</keyword>
<evidence type="ECO:0000256" key="5">
    <source>
        <dbReference type="ARBA" id="ARBA00022833"/>
    </source>
</evidence>
<feature type="compositionally biased region" description="Low complexity" evidence="10">
    <location>
        <begin position="603"/>
        <end position="616"/>
    </location>
</feature>
<comment type="caution">
    <text evidence="12">The sequence shown here is derived from an EMBL/GenBank/DDBJ whole genome shotgun (WGS) entry which is preliminary data.</text>
</comment>
<dbReference type="GO" id="GO:0046872">
    <property type="term" value="F:metal ion binding"/>
    <property type="evidence" value="ECO:0007669"/>
    <property type="project" value="UniProtKB-KW"/>
</dbReference>
<feature type="active site" description="Phosphoserine intermediate" evidence="7">
    <location>
        <position position="144"/>
    </location>
</feature>
<name>A0A8J2TZM1_9MICO</name>
<feature type="binding site" evidence="8">
    <location>
        <position position="352"/>
    </location>
    <ligand>
        <name>Zn(2+)</name>
        <dbReference type="ChEBI" id="CHEBI:29105"/>
        <label>2</label>
    </ligand>
</feature>
<evidence type="ECO:0000256" key="9">
    <source>
        <dbReference type="RuleBase" id="RU003946"/>
    </source>
</evidence>
<evidence type="ECO:0000256" key="6">
    <source>
        <dbReference type="ARBA" id="ARBA00022842"/>
    </source>
</evidence>
<feature type="region of interest" description="Disordered" evidence="10">
    <location>
        <begin position="965"/>
        <end position="1061"/>
    </location>
</feature>
<dbReference type="Proteomes" id="UP000616114">
    <property type="component" value="Unassembled WGS sequence"/>
</dbReference>
<dbReference type="PRINTS" id="PR00113">
    <property type="entry name" value="ALKPHPHTASE"/>
</dbReference>
<keyword evidence="13" id="KW-1185">Reference proteome</keyword>
<feature type="transmembrane region" description="Helical" evidence="11">
    <location>
        <begin position="1064"/>
        <end position="1085"/>
    </location>
</feature>
<feature type="binding site" evidence="8">
    <location>
        <position position="398"/>
    </location>
    <ligand>
        <name>Zn(2+)</name>
        <dbReference type="ChEBI" id="CHEBI:29105"/>
        <label>2</label>
    </ligand>
</feature>
<dbReference type="Pfam" id="PF00245">
    <property type="entry name" value="Alk_phosphatase"/>
    <property type="match status" value="2"/>
</dbReference>
<evidence type="ECO:0000313" key="13">
    <source>
        <dbReference type="Proteomes" id="UP000616114"/>
    </source>
</evidence>
<dbReference type="SMART" id="SM00098">
    <property type="entry name" value="alkPPc"/>
    <property type="match status" value="1"/>
</dbReference>
<evidence type="ECO:0000256" key="4">
    <source>
        <dbReference type="ARBA" id="ARBA00022801"/>
    </source>
</evidence>
<evidence type="ECO:0000256" key="7">
    <source>
        <dbReference type="PIRSR" id="PIRSR601952-1"/>
    </source>
</evidence>
<reference evidence="12" key="1">
    <citation type="journal article" date="2014" name="Int. J. Syst. Evol. Microbiol.">
        <title>Complete genome sequence of Corynebacterium casei LMG S-19264T (=DSM 44701T), isolated from a smear-ripened cheese.</title>
        <authorList>
            <consortium name="US DOE Joint Genome Institute (JGI-PGF)"/>
            <person name="Walter F."/>
            <person name="Albersmeier A."/>
            <person name="Kalinowski J."/>
            <person name="Ruckert C."/>
        </authorList>
    </citation>
    <scope>NUCLEOTIDE SEQUENCE</scope>
    <source>
        <strain evidence="12">CGMCC 1.12785</strain>
    </source>
</reference>
<evidence type="ECO:0000256" key="8">
    <source>
        <dbReference type="PIRSR" id="PIRSR601952-2"/>
    </source>
</evidence>
<comment type="similarity">
    <text evidence="1 9">Belongs to the alkaline phosphatase family.</text>
</comment>
<protein>
    <recommendedName>
        <fullName evidence="14">Alkaline phosphatase</fullName>
    </recommendedName>
</protein>
<feature type="compositionally biased region" description="Low complexity" evidence="10">
    <location>
        <begin position="1012"/>
        <end position="1032"/>
    </location>
</feature>
<dbReference type="PANTHER" id="PTHR11596">
    <property type="entry name" value="ALKALINE PHOSPHATASE"/>
    <property type="match status" value="1"/>
</dbReference>
<evidence type="ECO:0000256" key="10">
    <source>
        <dbReference type="SAM" id="MobiDB-lite"/>
    </source>
</evidence>
<dbReference type="CDD" id="cd16012">
    <property type="entry name" value="ALP"/>
    <property type="match status" value="2"/>
</dbReference>
<comment type="cofactor">
    <cofactor evidence="8">
        <name>Zn(2+)</name>
        <dbReference type="ChEBI" id="CHEBI:29105"/>
    </cofactor>
    <text evidence="8">Binds 2 Zn(2+) ions.</text>
</comment>
<keyword evidence="4" id="KW-0378">Hydrolase</keyword>
<evidence type="ECO:0000256" key="1">
    <source>
        <dbReference type="ARBA" id="ARBA00005984"/>
    </source>
</evidence>
<keyword evidence="11" id="KW-1133">Transmembrane helix</keyword>
<dbReference type="PROSITE" id="PS00123">
    <property type="entry name" value="ALKALINE_PHOSPHATASE"/>
    <property type="match status" value="2"/>
</dbReference>
<dbReference type="AlphaFoldDB" id="A0A8J2TZM1"/>
<keyword evidence="2" id="KW-0597">Phosphoprotein</keyword>
<feature type="compositionally biased region" description="Pro residues" evidence="10">
    <location>
        <begin position="974"/>
        <end position="1007"/>
    </location>
</feature>
<organism evidence="12 13">
    <name type="scientific">Sediminivirga luteola</name>
    <dbReference type="NCBI Taxonomy" id="1774748"/>
    <lineage>
        <taxon>Bacteria</taxon>
        <taxon>Bacillati</taxon>
        <taxon>Actinomycetota</taxon>
        <taxon>Actinomycetes</taxon>
        <taxon>Micrococcales</taxon>
        <taxon>Brevibacteriaceae</taxon>
        <taxon>Sediminivirga</taxon>
    </lineage>
</organism>
<sequence>MSARASTRPPTRPSVRLAGIAAAAGLVAASGLPGLSGPAAAQAAADGKTNVILLIADGMGYNHVDVASLWEHGVAAYQDADDNIHLTGHGSDSEASQVYQDFEVQLGQDTGYIWSAPHSEVDPWASPRHITRENPDHETLVTDSAAAATAMSTGVRTRGGYLGIDRNGEPLEDMVDVATEAGMATGVVSSARFWTDTSAGFAVHTDDGDTEGIISQLLEHEDLNVVMGSGHPEYHNDGTPNAAPSYSYVSEEVLAALRGEAEAEGVADWTLVEDRSEFQALASGETPEKVFGLAPSSGTLFFDRPGERDEPFAAPMADNVPRLSEMTAAALNVLDNASEEGFFLMSEAATVDHAGHRGELGRTIEEMVEFNRMIESVVDWVEAESSWDETTVIVTSDHETGNLWGTGTFDSGEFEPITGVRGELPEAEFTDFTDAARNPEIPHYHTHQLVPLYAHGAAAQALADAARGEDEVRGAYVNNTDIAEVVHAHIRAAAQEPGEPEPTVPVPGEGRTNVILLVADGMGYNHVDVASLWEHGVAAYQDADGNVHLTGHGSDSEASQTYQEFEVQVSVETGEIRSRDYAEIDAWDSPANVTRDHPEGRMTVTDSSAAATAMSTGVKTRSRHLGIDADEQPLVGMVDVATEAGLATGLVSSAQFWTDTNAGFAVQTTDRDTQGVVDQLLYHEDLDVLMGTGHPEYSNDGTPKDGGFWSRYIDEADWDALRAGDPASAGLPDWTLVDERAGFQALAAGEFEALAAGTPERVLGVAQTDGTLFHDRPGDREEPFAAPMADNVPRLSEMTAAAISVLNNASEDGFFLMSEAATVDHAGHAGELGRTIEEMVAFHDTIETVVDWVEAESSWDETTVIVTSDHETGNLWGAGALESGDFEPITGEQGTLPDAEFIDYTDGEPGDSTPHYHTLQLVPLYAQGPAAAALEAAATGTDPVRGAYLDNTDIGRVLQEHIRAAAEQPDPEPSEPAPTPTEPGEPTEPGPTEPGPSEPAPTEPGPTEPGEEPTGGATPEPTETQGPGSPGDDAGDGGPGAPGEDEQAGPGGDGKPLPRTGTELAGLAAIAAALLAAGVAALMTARRRSSATG</sequence>
<dbReference type="InterPro" id="IPR018299">
    <property type="entry name" value="Alkaline_phosphatase_AS"/>
</dbReference>
<dbReference type="GO" id="GO:0004035">
    <property type="term" value="F:alkaline phosphatase activity"/>
    <property type="evidence" value="ECO:0007669"/>
    <property type="project" value="TreeGrafter"/>
</dbReference>
<dbReference type="EMBL" id="BMFY01000011">
    <property type="protein sequence ID" value="GGA20721.1"/>
    <property type="molecule type" value="Genomic_DNA"/>
</dbReference>
<keyword evidence="11" id="KW-0472">Membrane</keyword>
<dbReference type="SUPFAM" id="SSF53649">
    <property type="entry name" value="Alkaline phosphatase-like"/>
    <property type="match status" value="2"/>
</dbReference>
<dbReference type="InterPro" id="IPR017850">
    <property type="entry name" value="Alkaline_phosphatase_core_sf"/>
</dbReference>
<evidence type="ECO:0008006" key="14">
    <source>
        <dbReference type="Google" id="ProtNLM"/>
    </source>
</evidence>
<keyword evidence="6 8" id="KW-0460">Magnesium</keyword>
<evidence type="ECO:0000256" key="2">
    <source>
        <dbReference type="ARBA" id="ARBA00022553"/>
    </source>
</evidence>
<feature type="binding site" evidence="8">
    <location>
        <position position="356"/>
    </location>
    <ligand>
        <name>Zn(2+)</name>
        <dbReference type="ChEBI" id="CHEBI:29105"/>
        <label>2</label>
    </ligand>
</feature>
<reference evidence="12" key="2">
    <citation type="submission" date="2020-09" db="EMBL/GenBank/DDBJ databases">
        <authorList>
            <person name="Sun Q."/>
            <person name="Zhou Y."/>
        </authorList>
    </citation>
    <scope>NUCLEOTIDE SEQUENCE</scope>
    <source>
        <strain evidence="12">CGMCC 1.12785</strain>
    </source>
</reference>
<evidence type="ECO:0000313" key="12">
    <source>
        <dbReference type="EMBL" id="GGA20721.1"/>
    </source>
</evidence>
<feature type="binding site" evidence="8">
    <location>
        <position position="197"/>
    </location>
    <ligand>
        <name>Mg(2+)</name>
        <dbReference type="ChEBI" id="CHEBI:18420"/>
    </ligand>
</feature>
<gene>
    <name evidence="12" type="ORF">GCM10011333_24770</name>
</gene>
<feature type="binding site" evidence="8">
    <location>
        <position position="397"/>
    </location>
    <ligand>
        <name>Zn(2+)</name>
        <dbReference type="ChEBI" id="CHEBI:29105"/>
        <label>2</label>
    </ligand>
</feature>
<comment type="cofactor">
    <cofactor evidence="8">
        <name>Mg(2+)</name>
        <dbReference type="ChEBI" id="CHEBI:18420"/>
    </cofactor>
    <text evidence="8">Binds 1 Mg(2+) ion.</text>
</comment>
<dbReference type="PANTHER" id="PTHR11596:SF5">
    <property type="entry name" value="ALKALINE PHOSPHATASE"/>
    <property type="match status" value="1"/>
</dbReference>
<keyword evidence="11" id="KW-0812">Transmembrane</keyword>
<evidence type="ECO:0000256" key="11">
    <source>
        <dbReference type="SAM" id="Phobius"/>
    </source>
</evidence>
<dbReference type="InterPro" id="IPR001952">
    <property type="entry name" value="Alkaline_phosphatase"/>
</dbReference>
<feature type="region of interest" description="Disordered" evidence="10">
    <location>
        <begin position="589"/>
        <end position="617"/>
    </location>
</feature>